<sequence length="174" mass="19946">RNFDGNVAYYQHVNKVTIPYSYHQVCNALWKAVHEQEEPAFGGYEMAPDENVIIKSRVRASGIGSMVQRYISRFYKEEDRLVLVWKMSTEGDGAFNGLHAEETSWMCVRPTPNGVMLEVCAQQVPMHFKVANNPEPALSKFHTMLQEFLETDKIQMEKTLEKLLLDDVLTGIEC</sequence>
<organism evidence="1 2">
    <name type="scientific">Phytophthora megakarya</name>
    <dbReference type="NCBI Taxonomy" id="4795"/>
    <lineage>
        <taxon>Eukaryota</taxon>
        <taxon>Sar</taxon>
        <taxon>Stramenopiles</taxon>
        <taxon>Oomycota</taxon>
        <taxon>Peronosporomycetes</taxon>
        <taxon>Peronosporales</taxon>
        <taxon>Peronosporaceae</taxon>
        <taxon>Phytophthora</taxon>
    </lineage>
</organism>
<protein>
    <recommendedName>
        <fullName evidence="3">M96 mating-specific protein</fullName>
    </recommendedName>
</protein>
<dbReference type="Proteomes" id="UP000198211">
    <property type="component" value="Unassembled WGS sequence"/>
</dbReference>
<proteinExistence type="predicted"/>
<dbReference type="EMBL" id="NBNE01013331">
    <property type="protein sequence ID" value="OWY95165.1"/>
    <property type="molecule type" value="Genomic_DNA"/>
</dbReference>
<comment type="caution">
    <text evidence="1">The sequence shown here is derived from an EMBL/GenBank/DDBJ whole genome shotgun (WGS) entry which is preliminary data.</text>
</comment>
<dbReference type="OrthoDB" id="106086at2759"/>
<evidence type="ECO:0000313" key="2">
    <source>
        <dbReference type="Proteomes" id="UP000198211"/>
    </source>
</evidence>
<dbReference type="AlphaFoldDB" id="A0A225UQ33"/>
<evidence type="ECO:0008006" key="3">
    <source>
        <dbReference type="Google" id="ProtNLM"/>
    </source>
</evidence>
<gene>
    <name evidence="1" type="ORF">PHMEG_00034902</name>
</gene>
<reference evidence="2" key="1">
    <citation type="submission" date="2017-03" db="EMBL/GenBank/DDBJ databases">
        <title>Phytopthora megakarya and P. palmivora, two closely related causual agents of cacao black pod achieved similar genome size and gene model numbers by different mechanisms.</title>
        <authorList>
            <person name="Ali S."/>
            <person name="Shao J."/>
            <person name="Larry D.J."/>
            <person name="Kronmiller B."/>
            <person name="Shen D."/>
            <person name="Strem M.D."/>
            <person name="Melnick R.L."/>
            <person name="Guiltinan M.J."/>
            <person name="Tyler B.M."/>
            <person name="Meinhardt L.W."/>
            <person name="Bailey B.A."/>
        </authorList>
    </citation>
    <scope>NUCLEOTIDE SEQUENCE [LARGE SCALE GENOMIC DNA]</scope>
    <source>
        <strain evidence="2">zdho120</strain>
    </source>
</reference>
<feature type="non-terminal residue" evidence="1">
    <location>
        <position position="1"/>
    </location>
</feature>
<evidence type="ECO:0000313" key="1">
    <source>
        <dbReference type="EMBL" id="OWY95165.1"/>
    </source>
</evidence>
<keyword evidence="2" id="KW-1185">Reference proteome</keyword>
<accession>A0A225UQ33</accession>
<name>A0A225UQ33_9STRA</name>